<name>A0ABR0KUY6_9PEZI</name>
<accession>A0ABR0KUY6</accession>
<protein>
    <recommendedName>
        <fullName evidence="1">ABM domain-containing protein</fullName>
    </recommendedName>
</protein>
<reference evidence="2 3" key="1">
    <citation type="submission" date="2023-08" db="EMBL/GenBank/DDBJ databases">
        <title>Black Yeasts Isolated from many extreme environments.</title>
        <authorList>
            <person name="Coleine C."/>
            <person name="Stajich J.E."/>
            <person name="Selbmann L."/>
        </authorList>
    </citation>
    <scope>NUCLEOTIDE SEQUENCE [LARGE SCALE GENOMIC DNA]</scope>
    <source>
        <strain evidence="2 3">CCFEE 536</strain>
    </source>
</reference>
<dbReference type="Gene3D" id="3.30.70.100">
    <property type="match status" value="1"/>
</dbReference>
<dbReference type="Proteomes" id="UP001357485">
    <property type="component" value="Unassembled WGS sequence"/>
</dbReference>
<dbReference type="InterPro" id="IPR011008">
    <property type="entry name" value="Dimeric_a/b-barrel"/>
</dbReference>
<dbReference type="Pfam" id="PF03992">
    <property type="entry name" value="ABM"/>
    <property type="match status" value="1"/>
</dbReference>
<gene>
    <name evidence="2" type="ORF">LTR16_000316</name>
</gene>
<dbReference type="SUPFAM" id="SSF54909">
    <property type="entry name" value="Dimeric alpha+beta barrel"/>
    <property type="match status" value="1"/>
</dbReference>
<evidence type="ECO:0000259" key="1">
    <source>
        <dbReference type="PROSITE" id="PS51725"/>
    </source>
</evidence>
<evidence type="ECO:0000313" key="3">
    <source>
        <dbReference type="Proteomes" id="UP001357485"/>
    </source>
</evidence>
<dbReference type="PANTHER" id="PTHR40624">
    <property type="entry name" value="BIOSYNTHESIS MONOOXYGENASE, PUTATIVE (AFU_ORTHOLOGUE AFUA_1G12025)-RELATED"/>
    <property type="match status" value="1"/>
</dbReference>
<organism evidence="2 3">
    <name type="scientific">Cryomyces antarcticus</name>
    <dbReference type="NCBI Taxonomy" id="329879"/>
    <lineage>
        <taxon>Eukaryota</taxon>
        <taxon>Fungi</taxon>
        <taxon>Dikarya</taxon>
        <taxon>Ascomycota</taxon>
        <taxon>Pezizomycotina</taxon>
        <taxon>Dothideomycetes</taxon>
        <taxon>Dothideomycetes incertae sedis</taxon>
        <taxon>Cryomyces</taxon>
    </lineage>
</organism>
<dbReference type="InterPro" id="IPR007138">
    <property type="entry name" value="ABM_dom"/>
</dbReference>
<dbReference type="PROSITE" id="PS51725">
    <property type="entry name" value="ABM"/>
    <property type="match status" value="1"/>
</dbReference>
<proteinExistence type="predicted"/>
<sequence>MSNLEVVAIISPAPGKADRVEELLVKVAKHVHESEPETYKYHLHKEIDKEEPEFVMIESYKNKQSLKSHQGSDAFQGLVKQITEESLLAKPLAVYMLKVAGGFEKRSKI</sequence>
<keyword evidence="3" id="KW-1185">Reference proteome</keyword>
<feature type="domain" description="ABM" evidence="1">
    <location>
        <begin position="4"/>
        <end position="96"/>
    </location>
</feature>
<dbReference type="PANTHER" id="PTHR40624:SF1">
    <property type="entry name" value="BIOSYNTHESIS MONOOXYGENASE, PUTATIVE (AFU_ORTHOLOGUE AFUA_1G12025)-RELATED"/>
    <property type="match status" value="1"/>
</dbReference>
<evidence type="ECO:0000313" key="2">
    <source>
        <dbReference type="EMBL" id="KAK5131881.1"/>
    </source>
</evidence>
<comment type="caution">
    <text evidence="2">The sequence shown here is derived from an EMBL/GenBank/DDBJ whole genome shotgun (WGS) entry which is preliminary data.</text>
</comment>
<dbReference type="EMBL" id="JAVRRA010024624">
    <property type="protein sequence ID" value="KAK5131881.1"/>
    <property type="molecule type" value="Genomic_DNA"/>
</dbReference>